<dbReference type="GO" id="GO:0005978">
    <property type="term" value="P:glycogen biosynthetic process"/>
    <property type="evidence" value="ECO:0007669"/>
    <property type="project" value="UniProtKB-UniRule"/>
</dbReference>
<dbReference type="GO" id="GO:0004553">
    <property type="term" value="F:hydrolase activity, hydrolyzing O-glycosyl compounds"/>
    <property type="evidence" value="ECO:0007669"/>
    <property type="project" value="InterPro"/>
</dbReference>
<feature type="domain" description="Glycosyl hydrolase family 13 catalytic" evidence="11">
    <location>
        <begin position="255"/>
        <end position="611"/>
    </location>
</feature>
<dbReference type="InterPro" id="IPR004193">
    <property type="entry name" value="Glyco_hydro_13_N"/>
</dbReference>
<reference evidence="12" key="1">
    <citation type="journal article" date="2015" name="PeerJ">
        <title>First genomic representation of candidate bacterial phylum KSB3 points to enhanced environmental sensing as a trigger of wastewater bulking.</title>
        <authorList>
            <person name="Sekiguchi Y."/>
            <person name="Ohashi A."/>
            <person name="Parks D.H."/>
            <person name="Yamauchi T."/>
            <person name="Tyson G.W."/>
            <person name="Hugenholtz P."/>
        </authorList>
    </citation>
    <scope>NUCLEOTIDE SEQUENCE [LARGE SCALE GENOMIC DNA]</scope>
</reference>
<proteinExistence type="inferred from homology"/>
<dbReference type="CDD" id="cd11322">
    <property type="entry name" value="AmyAc_Glg_BE"/>
    <property type="match status" value="1"/>
</dbReference>
<dbReference type="EC" id="2.4.1.18" evidence="9"/>
<dbReference type="InterPro" id="IPR054169">
    <property type="entry name" value="GlgB_N"/>
</dbReference>
<comment type="pathway">
    <text evidence="2 9">Glycan biosynthesis; glycogen biosynthesis.</text>
</comment>
<evidence type="ECO:0000256" key="10">
    <source>
        <dbReference type="PIRSR" id="PIRSR000463-1"/>
    </source>
</evidence>
<evidence type="ECO:0000313" key="12">
    <source>
        <dbReference type="EMBL" id="GAK55356.1"/>
    </source>
</evidence>
<evidence type="ECO:0000313" key="13">
    <source>
        <dbReference type="Proteomes" id="UP000030661"/>
    </source>
</evidence>
<dbReference type="AlphaFoldDB" id="A0A0S6WA36"/>
<comment type="subunit">
    <text evidence="9">Monomer.</text>
</comment>
<name>A0A0S6WA36_VECG1</name>
<dbReference type="SMART" id="SM00642">
    <property type="entry name" value="Aamy"/>
    <property type="match status" value="1"/>
</dbReference>
<dbReference type="STRING" id="1499967.U27_02188"/>
<dbReference type="NCBIfam" id="TIGR01515">
    <property type="entry name" value="branching_enzym"/>
    <property type="match status" value="1"/>
</dbReference>
<dbReference type="HOGENOM" id="CLU_004245_3_2_0"/>
<comment type="similarity">
    <text evidence="3 9">Belongs to the glycosyl hydrolase 13 family. GlgB subfamily.</text>
</comment>
<dbReference type="PANTHER" id="PTHR43651:SF3">
    <property type="entry name" value="1,4-ALPHA-GLUCAN-BRANCHING ENZYME"/>
    <property type="match status" value="1"/>
</dbReference>
<dbReference type="GO" id="GO:0003844">
    <property type="term" value="F:1,4-alpha-glucan branching enzyme activity"/>
    <property type="evidence" value="ECO:0007669"/>
    <property type="project" value="UniProtKB-UniRule"/>
</dbReference>
<sequence>MKPTVKPQDISAIGNSEHRDPFDVLGMHPVKVKNKKAIAVRAYFYDVKESYVYVPEEDTLYPMEQTPGTGFFEAIFPERQEPFRYQLETLDDNGQRTRFHDVYSFWPILTEDDLYLFGEGRHYKIYEKLGCHLMNHQGVDGALFAVWAPSAKRVSVVGDFNHWDGRRHPMRMRGASGVWELFIPDLKEGDLYKFEIKTQLGHLYLKTDPYAFYCQRRPETSSIIANINKFQWEDQEWLIKREHENPLNRPVSIYEVHLGSWKRVTEENNRFLTYRELADQLIPYVKEMGYTHIELLPVAEHPFDESWGYQVTGYYAPTSRFGQPEDLMYLINASHNAGIGVIVDWVPAHFPRDSFGLPYFDGTFLYEHADPRRGEHKDWGTLIFNYGRNEVRNFLVANALFWFDKYHIDGIRVDAVASMLYLDYSKKEGEWIPNRFGGRENLEAIDFIKEMNAKAYEYFPGVMTIAEESTAWPGVSHPVHLGGLGFMFKWNMGWMNDMLTYMSKDPLYRRYHHGMITFALLYAFHENFVLVLSHDEVVHGKRSLLDKMPGDMWQKFANLRAFYGFMMGHPGKKLLFMGSEFGQWIEWDSNKGLDWNLLDYEPHQKLQRYVRDLNHVYKTEPALYRHDSKYQSFEWIDFYDSDNSVISFMRKSLERDQDTLVFVCNFTPVPRHNYRIGAPLPGFYKEIINSDWHIYGGSGIDNGGGCTADSLPWQGQPYSLDISLPPLGTVILKIS</sequence>
<dbReference type="SUPFAM" id="SSF81296">
    <property type="entry name" value="E set domains"/>
    <property type="match status" value="1"/>
</dbReference>
<dbReference type="Gene3D" id="3.20.20.80">
    <property type="entry name" value="Glycosidases"/>
    <property type="match status" value="1"/>
</dbReference>
<evidence type="ECO:0000256" key="5">
    <source>
        <dbReference type="ARBA" id="ARBA00022676"/>
    </source>
</evidence>
<feature type="active site" description="Nucleophile" evidence="9 10">
    <location>
        <position position="414"/>
    </location>
</feature>
<dbReference type="InterPro" id="IPR014756">
    <property type="entry name" value="Ig_E-set"/>
</dbReference>
<organism evidence="12">
    <name type="scientific">Vecturithrix granuli</name>
    <dbReference type="NCBI Taxonomy" id="1499967"/>
    <lineage>
        <taxon>Bacteria</taxon>
        <taxon>Candidatus Moduliflexota</taxon>
        <taxon>Candidatus Vecturitrichia</taxon>
        <taxon>Candidatus Vecturitrichales</taxon>
        <taxon>Candidatus Vecturitrichaceae</taxon>
        <taxon>Candidatus Vecturithrix</taxon>
    </lineage>
</organism>
<dbReference type="Gene3D" id="2.60.40.1180">
    <property type="entry name" value="Golgi alpha-mannosidase II"/>
    <property type="match status" value="1"/>
</dbReference>
<dbReference type="InterPro" id="IPR013780">
    <property type="entry name" value="Glyco_hydro_b"/>
</dbReference>
<dbReference type="CDD" id="cd02855">
    <property type="entry name" value="E_set_GBE_prok_N"/>
    <property type="match status" value="1"/>
</dbReference>
<keyword evidence="5 9" id="KW-0328">Glycosyltransferase</keyword>
<comment type="catalytic activity">
    <reaction evidence="1 9">
        <text>Transfers a segment of a (1-&gt;4)-alpha-D-glucan chain to a primary hydroxy group in a similar glucan chain.</text>
        <dbReference type="EC" id="2.4.1.18"/>
    </reaction>
</comment>
<evidence type="ECO:0000256" key="2">
    <source>
        <dbReference type="ARBA" id="ARBA00004964"/>
    </source>
</evidence>
<dbReference type="InterPro" id="IPR006047">
    <property type="entry name" value="GH13_cat_dom"/>
</dbReference>
<dbReference type="SUPFAM" id="SSF51011">
    <property type="entry name" value="Glycosyl hydrolase domain"/>
    <property type="match status" value="1"/>
</dbReference>
<dbReference type="PIRSF" id="PIRSF000463">
    <property type="entry name" value="GlgB"/>
    <property type="match status" value="1"/>
</dbReference>
<evidence type="ECO:0000256" key="6">
    <source>
        <dbReference type="ARBA" id="ARBA00022679"/>
    </source>
</evidence>
<dbReference type="PANTHER" id="PTHR43651">
    <property type="entry name" value="1,4-ALPHA-GLUCAN-BRANCHING ENZYME"/>
    <property type="match status" value="1"/>
</dbReference>
<protein>
    <recommendedName>
        <fullName evidence="9">1,4-alpha-glucan branching enzyme GlgB</fullName>
        <ecNumber evidence="9">2.4.1.18</ecNumber>
    </recommendedName>
    <alternativeName>
        <fullName evidence="9">1,4-alpha-D-glucan:1,4-alpha-D-glucan 6-glucosyl-transferase</fullName>
    </alternativeName>
    <alternativeName>
        <fullName evidence="9">Alpha-(1-&gt;4)-glucan branching enzyme</fullName>
    </alternativeName>
    <alternativeName>
        <fullName evidence="9">Glycogen branching enzyme</fullName>
        <shortName evidence="9">BE</shortName>
    </alternativeName>
</protein>
<keyword evidence="13" id="KW-1185">Reference proteome</keyword>
<accession>A0A0S6WA36</accession>
<evidence type="ECO:0000256" key="9">
    <source>
        <dbReference type="HAMAP-Rule" id="MF_00685"/>
    </source>
</evidence>
<dbReference type="Pfam" id="PF22019">
    <property type="entry name" value="GlgB_N"/>
    <property type="match status" value="1"/>
</dbReference>
<keyword evidence="6 9" id="KW-0808">Transferase</keyword>
<dbReference type="Pfam" id="PF02922">
    <property type="entry name" value="CBM_48"/>
    <property type="match status" value="1"/>
</dbReference>
<evidence type="ECO:0000256" key="1">
    <source>
        <dbReference type="ARBA" id="ARBA00000826"/>
    </source>
</evidence>
<dbReference type="FunFam" id="3.20.20.80:FF:000003">
    <property type="entry name" value="1,4-alpha-glucan branching enzyme GlgB"/>
    <property type="match status" value="1"/>
</dbReference>
<evidence type="ECO:0000259" key="11">
    <source>
        <dbReference type="SMART" id="SM00642"/>
    </source>
</evidence>
<dbReference type="InterPro" id="IPR037439">
    <property type="entry name" value="Branching_enzy"/>
</dbReference>
<dbReference type="GO" id="GO:0043169">
    <property type="term" value="F:cation binding"/>
    <property type="evidence" value="ECO:0007669"/>
    <property type="project" value="InterPro"/>
</dbReference>
<dbReference type="EMBL" id="DF820463">
    <property type="protein sequence ID" value="GAK55356.1"/>
    <property type="molecule type" value="Genomic_DNA"/>
</dbReference>
<keyword evidence="4 9" id="KW-0321">Glycogen metabolism</keyword>
<dbReference type="Pfam" id="PF02806">
    <property type="entry name" value="Alpha-amylase_C"/>
    <property type="match status" value="1"/>
</dbReference>
<dbReference type="eggNOG" id="COG0296">
    <property type="taxonomic scope" value="Bacteria"/>
</dbReference>
<dbReference type="FunFam" id="2.60.40.10:FF:000169">
    <property type="entry name" value="1,4-alpha-glucan branching enzyme GlgB"/>
    <property type="match status" value="1"/>
</dbReference>
<dbReference type="Gene3D" id="2.60.40.10">
    <property type="entry name" value="Immunoglobulins"/>
    <property type="match status" value="2"/>
</dbReference>
<evidence type="ECO:0000256" key="3">
    <source>
        <dbReference type="ARBA" id="ARBA00009000"/>
    </source>
</evidence>
<keyword evidence="7 9" id="KW-0320">Glycogen biosynthesis</keyword>
<dbReference type="InterPro" id="IPR006407">
    <property type="entry name" value="GlgB"/>
</dbReference>
<dbReference type="NCBIfam" id="NF008967">
    <property type="entry name" value="PRK12313.1"/>
    <property type="match status" value="1"/>
</dbReference>
<evidence type="ECO:0000256" key="7">
    <source>
        <dbReference type="ARBA" id="ARBA00023056"/>
    </source>
</evidence>
<dbReference type="SUPFAM" id="SSF51445">
    <property type="entry name" value="(Trans)glycosidases"/>
    <property type="match status" value="1"/>
</dbReference>
<comment type="function">
    <text evidence="9">Catalyzes the formation of the alpha-1,6-glucosidic linkages in glycogen by scission of a 1,4-alpha-linked oligosaccharide from growing alpha-1,4-glucan chains and the subsequent attachment of the oligosaccharide to the alpha-1,6 position.</text>
</comment>
<dbReference type="Pfam" id="PF00128">
    <property type="entry name" value="Alpha-amylase"/>
    <property type="match status" value="1"/>
</dbReference>
<dbReference type="Proteomes" id="UP000030661">
    <property type="component" value="Unassembled WGS sequence"/>
</dbReference>
<dbReference type="InterPro" id="IPR044143">
    <property type="entry name" value="GlgB_N_E_set_prok"/>
</dbReference>
<dbReference type="NCBIfam" id="NF003811">
    <property type="entry name" value="PRK05402.1"/>
    <property type="match status" value="1"/>
</dbReference>
<evidence type="ECO:0000256" key="8">
    <source>
        <dbReference type="ARBA" id="ARBA00023277"/>
    </source>
</evidence>
<dbReference type="UniPathway" id="UPA00164"/>
<keyword evidence="8 9" id="KW-0119">Carbohydrate metabolism</keyword>
<dbReference type="InterPro" id="IPR017853">
    <property type="entry name" value="GH"/>
</dbReference>
<dbReference type="InterPro" id="IPR013783">
    <property type="entry name" value="Ig-like_fold"/>
</dbReference>
<evidence type="ECO:0000256" key="4">
    <source>
        <dbReference type="ARBA" id="ARBA00022600"/>
    </source>
</evidence>
<dbReference type="HAMAP" id="MF_00685">
    <property type="entry name" value="GlgB"/>
    <property type="match status" value="1"/>
</dbReference>
<dbReference type="GO" id="GO:0005829">
    <property type="term" value="C:cytosol"/>
    <property type="evidence" value="ECO:0007669"/>
    <property type="project" value="TreeGrafter"/>
</dbReference>
<dbReference type="FunFam" id="2.60.40.1180:FF:000002">
    <property type="entry name" value="1,4-alpha-glucan branching enzyme GlgB"/>
    <property type="match status" value="1"/>
</dbReference>
<gene>
    <name evidence="9" type="primary">glgB</name>
    <name evidence="12" type="ORF">U27_02188</name>
</gene>
<dbReference type="InterPro" id="IPR006048">
    <property type="entry name" value="A-amylase/branching_C"/>
</dbReference>
<feature type="active site" description="Proton donor" evidence="9 10">
    <location>
        <position position="467"/>
    </location>
</feature>